<dbReference type="OrthoDB" id="10576442at2759"/>
<evidence type="ECO:0000256" key="2">
    <source>
        <dbReference type="SAM" id="MobiDB-lite"/>
    </source>
</evidence>
<evidence type="ECO:0000256" key="1">
    <source>
        <dbReference type="SAM" id="Coils"/>
    </source>
</evidence>
<comment type="caution">
    <text evidence="3">The sequence shown here is derived from an EMBL/GenBank/DDBJ whole genome shotgun (WGS) entry which is preliminary data.</text>
</comment>
<accession>A0A2N5W8F5</accession>
<feature type="coiled-coil region" evidence="1">
    <location>
        <begin position="33"/>
        <end position="95"/>
    </location>
</feature>
<name>A0A2N5W8F5_9BASI</name>
<evidence type="ECO:0000313" key="4">
    <source>
        <dbReference type="Proteomes" id="UP000235388"/>
    </source>
</evidence>
<reference evidence="3 4" key="1">
    <citation type="submission" date="2017-11" db="EMBL/GenBank/DDBJ databases">
        <title>De novo assembly and phasing of dikaryotic genomes from two isolates of Puccinia coronata f. sp. avenae, the causal agent of oat crown rust.</title>
        <authorList>
            <person name="Miller M.E."/>
            <person name="Zhang Y."/>
            <person name="Omidvar V."/>
            <person name="Sperschneider J."/>
            <person name="Schwessinger B."/>
            <person name="Raley C."/>
            <person name="Palmer J.M."/>
            <person name="Garnica D."/>
            <person name="Upadhyaya N."/>
            <person name="Rathjen J."/>
            <person name="Taylor J.M."/>
            <person name="Park R.F."/>
            <person name="Dodds P.N."/>
            <person name="Hirsch C.D."/>
            <person name="Kianian S.F."/>
            <person name="Figueroa M."/>
        </authorList>
    </citation>
    <scope>NUCLEOTIDE SEQUENCE [LARGE SCALE GENOMIC DNA]</scope>
    <source>
        <strain evidence="3">12NC29</strain>
    </source>
</reference>
<feature type="coiled-coil region" evidence="1">
    <location>
        <begin position="131"/>
        <end position="172"/>
    </location>
</feature>
<keyword evidence="1" id="KW-0175">Coiled coil</keyword>
<evidence type="ECO:0000313" key="3">
    <source>
        <dbReference type="EMBL" id="PLW58478.1"/>
    </source>
</evidence>
<keyword evidence="4" id="KW-1185">Reference proteome</keyword>
<proteinExistence type="predicted"/>
<dbReference type="AlphaFoldDB" id="A0A2N5W8F5"/>
<dbReference type="EMBL" id="PGCJ01000002">
    <property type="protein sequence ID" value="PLW58478.1"/>
    <property type="molecule type" value="Genomic_DNA"/>
</dbReference>
<organism evidence="3 4">
    <name type="scientific">Puccinia coronata f. sp. avenae</name>
    <dbReference type="NCBI Taxonomy" id="200324"/>
    <lineage>
        <taxon>Eukaryota</taxon>
        <taxon>Fungi</taxon>
        <taxon>Dikarya</taxon>
        <taxon>Basidiomycota</taxon>
        <taxon>Pucciniomycotina</taxon>
        <taxon>Pucciniomycetes</taxon>
        <taxon>Pucciniales</taxon>
        <taxon>Pucciniaceae</taxon>
        <taxon>Puccinia</taxon>
    </lineage>
</organism>
<feature type="region of interest" description="Disordered" evidence="2">
    <location>
        <begin position="1"/>
        <end position="27"/>
    </location>
</feature>
<gene>
    <name evidence="3" type="ORF">PCANC_00135</name>
</gene>
<feature type="compositionally biased region" description="Polar residues" evidence="2">
    <location>
        <begin position="10"/>
        <end position="21"/>
    </location>
</feature>
<protein>
    <submittedName>
        <fullName evidence="3">Uncharacterized protein</fullName>
    </submittedName>
</protein>
<dbReference type="Proteomes" id="UP000235388">
    <property type="component" value="Unassembled WGS sequence"/>
</dbReference>
<sequence length="207" mass="23661">METVDGRSPCGSQRNSYPPSKTNHDEEALWAENKKLRNDLKKSMQKENKLSQTEDIILEQLQHSEEARSRLEEQLAELRNKCNVQAKKLNESLKQQASANLGLESMTLKLQISQKEVHNHMVKMEIKKRKEIENEERVKQLSRSFQELRDENAALQNVIEQREAVIAELNKTIGGTLSSQDLGVLDEMCSHGKVLLSEELASQDNKP</sequence>